<evidence type="ECO:0000256" key="2">
    <source>
        <dbReference type="ARBA" id="ARBA00012438"/>
    </source>
</evidence>
<dbReference type="CDD" id="cd16917">
    <property type="entry name" value="HATPase_UhpB-NarQ-NarX-like"/>
    <property type="match status" value="1"/>
</dbReference>
<dbReference type="Gene3D" id="1.20.5.1930">
    <property type="match status" value="1"/>
</dbReference>
<evidence type="ECO:0000256" key="5">
    <source>
        <dbReference type="ARBA" id="ARBA00022741"/>
    </source>
</evidence>
<keyword evidence="4" id="KW-0808">Transferase</keyword>
<dbReference type="InterPro" id="IPR050482">
    <property type="entry name" value="Sensor_HK_TwoCompSys"/>
</dbReference>
<evidence type="ECO:0000256" key="6">
    <source>
        <dbReference type="ARBA" id="ARBA00022777"/>
    </source>
</evidence>
<keyword evidence="3" id="KW-0597">Phosphoprotein</keyword>
<evidence type="ECO:0000256" key="1">
    <source>
        <dbReference type="ARBA" id="ARBA00000085"/>
    </source>
</evidence>
<dbReference type="EC" id="2.7.13.3" evidence="2"/>
<dbReference type="Proteomes" id="UP000198282">
    <property type="component" value="Unassembled WGS sequence"/>
</dbReference>
<evidence type="ECO:0000256" key="8">
    <source>
        <dbReference type="ARBA" id="ARBA00023012"/>
    </source>
</evidence>
<sequence length="185" mass="19296">MSLRHSSTGSPHVAAARPEEARDALRVIETTGRDALTEMRQLLGVLRSDFGAPPDLSPSPGLAGLSGLADQAAMAGVHVELDIRAADLPEGVELSVYRIVQEALTDVVRHAAPARCRVTVEDTRGTVRIEVTDDGPGGRVLPGRPGHGLIGMRERVAVYGGTFTAGRRPGGGFGVSACLPYGEPA</sequence>
<keyword evidence="6 12" id="KW-0418">Kinase</keyword>
<dbReference type="PANTHER" id="PTHR24421">
    <property type="entry name" value="NITRATE/NITRITE SENSOR PROTEIN NARX-RELATED"/>
    <property type="match status" value="1"/>
</dbReference>
<evidence type="ECO:0000313" key="13">
    <source>
        <dbReference type="Proteomes" id="UP000198282"/>
    </source>
</evidence>
<dbReference type="PANTHER" id="PTHR24421:SF10">
    <property type="entry name" value="NITRATE_NITRITE SENSOR PROTEIN NARQ"/>
    <property type="match status" value="1"/>
</dbReference>
<dbReference type="GO" id="GO:0000155">
    <property type="term" value="F:phosphorelay sensor kinase activity"/>
    <property type="evidence" value="ECO:0007669"/>
    <property type="project" value="InterPro"/>
</dbReference>
<dbReference type="Gene3D" id="3.30.565.10">
    <property type="entry name" value="Histidine kinase-like ATPase, C-terminal domain"/>
    <property type="match status" value="1"/>
</dbReference>
<comment type="catalytic activity">
    <reaction evidence="1">
        <text>ATP + protein L-histidine = ADP + protein N-phospho-L-histidine.</text>
        <dbReference type="EC" id="2.7.13.3"/>
    </reaction>
</comment>
<feature type="domain" description="Histidine kinase/HSP90-like ATPase" evidence="10">
    <location>
        <begin position="92"/>
        <end position="181"/>
    </location>
</feature>
<dbReference type="InterPro" id="IPR011712">
    <property type="entry name" value="Sig_transdc_His_kin_sub3_dim/P"/>
</dbReference>
<feature type="compositionally biased region" description="Polar residues" evidence="9">
    <location>
        <begin position="1"/>
        <end position="10"/>
    </location>
</feature>
<keyword evidence="8" id="KW-0902">Two-component regulatory system</keyword>
<evidence type="ECO:0000313" key="12">
    <source>
        <dbReference type="EMBL" id="SNS98219.1"/>
    </source>
</evidence>
<dbReference type="InterPro" id="IPR003594">
    <property type="entry name" value="HATPase_dom"/>
</dbReference>
<dbReference type="InterPro" id="IPR036890">
    <property type="entry name" value="HATPase_C_sf"/>
</dbReference>
<feature type="domain" description="Signal transduction histidine kinase subgroup 3 dimerisation and phosphoacceptor" evidence="11">
    <location>
        <begin position="12"/>
        <end position="48"/>
    </location>
</feature>
<accession>A0A239IXD9</accession>
<proteinExistence type="predicted"/>
<evidence type="ECO:0000259" key="10">
    <source>
        <dbReference type="Pfam" id="PF02518"/>
    </source>
</evidence>
<dbReference type="GO" id="GO:0046983">
    <property type="term" value="F:protein dimerization activity"/>
    <property type="evidence" value="ECO:0007669"/>
    <property type="project" value="InterPro"/>
</dbReference>
<evidence type="ECO:0000256" key="3">
    <source>
        <dbReference type="ARBA" id="ARBA00022553"/>
    </source>
</evidence>
<evidence type="ECO:0000256" key="9">
    <source>
        <dbReference type="SAM" id="MobiDB-lite"/>
    </source>
</evidence>
<dbReference type="GO" id="GO:0005524">
    <property type="term" value="F:ATP binding"/>
    <property type="evidence" value="ECO:0007669"/>
    <property type="project" value="UniProtKB-KW"/>
</dbReference>
<organism evidence="12 13">
    <name type="scientific">Streptosporangium subroseum</name>
    <dbReference type="NCBI Taxonomy" id="106412"/>
    <lineage>
        <taxon>Bacteria</taxon>
        <taxon>Bacillati</taxon>
        <taxon>Actinomycetota</taxon>
        <taxon>Actinomycetes</taxon>
        <taxon>Streptosporangiales</taxon>
        <taxon>Streptosporangiaceae</taxon>
        <taxon>Streptosporangium</taxon>
    </lineage>
</organism>
<dbReference type="GO" id="GO:0016020">
    <property type="term" value="C:membrane"/>
    <property type="evidence" value="ECO:0007669"/>
    <property type="project" value="InterPro"/>
</dbReference>
<dbReference type="RefSeq" id="WP_218825402.1">
    <property type="nucleotide sequence ID" value="NZ_FZOD01000021.1"/>
</dbReference>
<dbReference type="EMBL" id="FZOD01000021">
    <property type="protein sequence ID" value="SNS98219.1"/>
    <property type="molecule type" value="Genomic_DNA"/>
</dbReference>
<keyword evidence="7" id="KW-0067">ATP-binding</keyword>
<evidence type="ECO:0000259" key="11">
    <source>
        <dbReference type="Pfam" id="PF07730"/>
    </source>
</evidence>
<gene>
    <name evidence="12" type="ORF">SAMN05216276_10217</name>
</gene>
<keyword evidence="13" id="KW-1185">Reference proteome</keyword>
<dbReference type="SUPFAM" id="SSF55874">
    <property type="entry name" value="ATPase domain of HSP90 chaperone/DNA topoisomerase II/histidine kinase"/>
    <property type="match status" value="1"/>
</dbReference>
<feature type="region of interest" description="Disordered" evidence="9">
    <location>
        <begin position="1"/>
        <end position="21"/>
    </location>
</feature>
<dbReference type="AlphaFoldDB" id="A0A239IXD9"/>
<keyword evidence="5" id="KW-0547">Nucleotide-binding</keyword>
<evidence type="ECO:0000256" key="7">
    <source>
        <dbReference type="ARBA" id="ARBA00022840"/>
    </source>
</evidence>
<dbReference type="Pfam" id="PF07730">
    <property type="entry name" value="HisKA_3"/>
    <property type="match status" value="1"/>
</dbReference>
<name>A0A239IXD9_9ACTN</name>
<dbReference type="Pfam" id="PF02518">
    <property type="entry name" value="HATPase_c"/>
    <property type="match status" value="1"/>
</dbReference>
<protein>
    <recommendedName>
        <fullName evidence="2">histidine kinase</fullName>
        <ecNumber evidence="2">2.7.13.3</ecNumber>
    </recommendedName>
</protein>
<reference evidence="12 13" key="1">
    <citation type="submission" date="2017-06" db="EMBL/GenBank/DDBJ databases">
        <authorList>
            <person name="Kim H.J."/>
            <person name="Triplett B.A."/>
        </authorList>
    </citation>
    <scope>NUCLEOTIDE SEQUENCE [LARGE SCALE GENOMIC DNA]</scope>
    <source>
        <strain evidence="12 13">CGMCC 4.2132</strain>
    </source>
</reference>
<evidence type="ECO:0000256" key="4">
    <source>
        <dbReference type="ARBA" id="ARBA00022679"/>
    </source>
</evidence>